<reference evidence="1" key="1">
    <citation type="journal article" date="2019" name="Sci. Rep.">
        <title>Draft genome of Tanacetum cinerariifolium, the natural source of mosquito coil.</title>
        <authorList>
            <person name="Yamashiro T."/>
            <person name="Shiraishi A."/>
            <person name="Satake H."/>
            <person name="Nakayama K."/>
        </authorList>
    </citation>
    <scope>NUCLEOTIDE SEQUENCE</scope>
</reference>
<sequence>MRLGLDDGGGDDEWEDGEQFFPEMVDAMNKVYLIPSASVGESTIFYYKRLCPIALSAFTHGHMFAVLQLDVVNVSSGS</sequence>
<comment type="caution">
    <text evidence="1">The sequence shown here is derived from an EMBL/GenBank/DDBJ whole genome shotgun (WGS) entry which is preliminary data.</text>
</comment>
<dbReference type="AlphaFoldDB" id="A0A699J931"/>
<proteinExistence type="predicted"/>
<accession>A0A699J931</accession>
<name>A0A699J931_TANCI</name>
<organism evidence="1">
    <name type="scientific">Tanacetum cinerariifolium</name>
    <name type="common">Dalmatian daisy</name>
    <name type="synonym">Chrysanthemum cinerariifolium</name>
    <dbReference type="NCBI Taxonomy" id="118510"/>
    <lineage>
        <taxon>Eukaryota</taxon>
        <taxon>Viridiplantae</taxon>
        <taxon>Streptophyta</taxon>
        <taxon>Embryophyta</taxon>
        <taxon>Tracheophyta</taxon>
        <taxon>Spermatophyta</taxon>
        <taxon>Magnoliopsida</taxon>
        <taxon>eudicotyledons</taxon>
        <taxon>Gunneridae</taxon>
        <taxon>Pentapetalae</taxon>
        <taxon>asterids</taxon>
        <taxon>campanulids</taxon>
        <taxon>Asterales</taxon>
        <taxon>Asteraceae</taxon>
        <taxon>Asteroideae</taxon>
        <taxon>Anthemideae</taxon>
        <taxon>Anthemidinae</taxon>
        <taxon>Tanacetum</taxon>
    </lineage>
</organism>
<dbReference type="EMBL" id="BKCJ010386644">
    <property type="protein sequence ID" value="GFA21347.1"/>
    <property type="molecule type" value="Genomic_DNA"/>
</dbReference>
<gene>
    <name evidence="1" type="ORF">Tci_593319</name>
</gene>
<evidence type="ECO:0000313" key="1">
    <source>
        <dbReference type="EMBL" id="GFA21347.1"/>
    </source>
</evidence>
<protein>
    <submittedName>
        <fullName evidence="1">Uncharacterized protein</fullName>
    </submittedName>
</protein>